<dbReference type="InterPro" id="IPR011009">
    <property type="entry name" value="Kinase-like_dom_sf"/>
</dbReference>
<evidence type="ECO:0000313" key="3">
    <source>
        <dbReference type="Proteomes" id="UP001642540"/>
    </source>
</evidence>
<dbReference type="PANTHER" id="PTHR11012:SF30">
    <property type="entry name" value="PROTEIN KINASE-LIKE DOMAIN-CONTAINING"/>
    <property type="match status" value="1"/>
</dbReference>
<comment type="caution">
    <text evidence="2">The sequence shown here is derived from an EMBL/GenBank/DDBJ whole genome shotgun (WGS) entry which is preliminary data.</text>
</comment>
<sequence length="470" mass="54043">MSSNQNSNKFINKEFLQHLLGHPIASFTCGIGTKPGDNYLSTIYSVKVVLSDEDSKNDNSCSLSKSILIKCYPENVAKQEFLDNTSMFSTEFLIYDQFLPSLNQLLSSEKSKFGVNVAEFYGGNIIGSNAKTTLSNPTEPWNSENFLVLEDLRSKGYKMLDRRKGLDLEHSLLTIKQLANLHALSWVHKQRNGLKFLLEKYPYMKDVMYKKENEEGWRPVLESFNRNALEVIGQEFGTDSDIFLKLEALFSKNVMAILRMFLSGKGIDEREAESLLRIKPNEPIPHAEDQWLVATHGDCWINNLLFSYDDETTKPKSVVIVDHQTFREACLTTDLAFFIYSSIQTPLRKQSIQTLLRTYFDQFVEICEKLGEKPPAGFTYPNFERRWRRVRVFALLRSMDFITFLHKPDEPESEDSQCDKETNEIMNDNEENSGDIQDAYASVLKGVQNNPEWRNAIIETVKVEYDDGIL</sequence>
<evidence type="ECO:0000259" key="1">
    <source>
        <dbReference type="SMART" id="SM00587"/>
    </source>
</evidence>
<evidence type="ECO:0000313" key="2">
    <source>
        <dbReference type="EMBL" id="CAL8110268.1"/>
    </source>
</evidence>
<protein>
    <recommendedName>
        <fullName evidence="1">CHK kinase-like domain-containing protein</fullName>
    </recommendedName>
</protein>
<proteinExistence type="predicted"/>
<dbReference type="InterPro" id="IPR004119">
    <property type="entry name" value="EcKL"/>
</dbReference>
<dbReference type="Proteomes" id="UP001642540">
    <property type="component" value="Unassembled WGS sequence"/>
</dbReference>
<dbReference type="SMART" id="SM00587">
    <property type="entry name" value="CHK"/>
    <property type="match status" value="1"/>
</dbReference>
<reference evidence="2 3" key="1">
    <citation type="submission" date="2024-08" db="EMBL/GenBank/DDBJ databases">
        <authorList>
            <person name="Cucini C."/>
            <person name="Frati F."/>
        </authorList>
    </citation>
    <scope>NUCLEOTIDE SEQUENCE [LARGE SCALE GENOMIC DNA]</scope>
</reference>
<dbReference type="InterPro" id="IPR015897">
    <property type="entry name" value="CHK_kinase-like"/>
</dbReference>
<name>A0ABP1QXA0_9HEXA</name>
<dbReference type="SUPFAM" id="SSF56112">
    <property type="entry name" value="Protein kinase-like (PK-like)"/>
    <property type="match status" value="1"/>
</dbReference>
<gene>
    <name evidence="2" type="ORF">ODALV1_LOCUS14098</name>
</gene>
<accession>A0ABP1QXA0</accession>
<keyword evidence="3" id="KW-1185">Reference proteome</keyword>
<dbReference type="PANTHER" id="PTHR11012">
    <property type="entry name" value="PROTEIN KINASE-LIKE DOMAIN-CONTAINING"/>
    <property type="match status" value="1"/>
</dbReference>
<dbReference type="Gene3D" id="3.90.1200.10">
    <property type="match status" value="1"/>
</dbReference>
<organism evidence="2 3">
    <name type="scientific">Orchesella dallaii</name>
    <dbReference type="NCBI Taxonomy" id="48710"/>
    <lineage>
        <taxon>Eukaryota</taxon>
        <taxon>Metazoa</taxon>
        <taxon>Ecdysozoa</taxon>
        <taxon>Arthropoda</taxon>
        <taxon>Hexapoda</taxon>
        <taxon>Collembola</taxon>
        <taxon>Entomobryomorpha</taxon>
        <taxon>Entomobryoidea</taxon>
        <taxon>Orchesellidae</taxon>
        <taxon>Orchesellinae</taxon>
        <taxon>Orchesella</taxon>
    </lineage>
</organism>
<dbReference type="Pfam" id="PF02958">
    <property type="entry name" value="EcKL"/>
    <property type="match status" value="1"/>
</dbReference>
<feature type="domain" description="CHK kinase-like" evidence="1">
    <location>
        <begin position="147"/>
        <end position="369"/>
    </location>
</feature>
<dbReference type="EMBL" id="CAXLJM020000043">
    <property type="protein sequence ID" value="CAL8110268.1"/>
    <property type="molecule type" value="Genomic_DNA"/>
</dbReference>